<sequence length="478" mass="55676">MRVISRRKMAVVRTHLAPTRIGCILLVGWGSVLVGSGGCRSVPAALEASDAFEAPAFVLEAIPVLRNGRSGVELYLGLRPRSLVFVEVDTAYRATYEVLVRLLDEMGQVRYEQAFHDTLWVPSFAATRTHAFQVWHRFVAYQPGRYRLEVTVMDRSSRRYATHRRQIHLLDPTAQGPVLSSVWLMQRAADGRYAVYPGLHVAAAGDSLRAAVKLFRLRPQHQVQVQMRLMYFLTDTSAARLPYDLMPMPGTLPYQGIRYDRPETLRVSTRRVEGLRGQIQVDFPLPPLVKRGVYRVEVVAQVEGQHRSILSRRELAVHSPAFPQVTTLDQMVEALVYLTYPEEWAFLRAARTPVELRHRFDAFWGRLIGDRRRAARLLRLYYERIEQANWQFTTFKEGWQTDRGMVYVILGPPFFIEERFDAHLWYYTYNEQDSRYVFVFERVYQSGAAFGHYVLRRHPFYYEVWQQALRRWRTGQVL</sequence>
<accession>A0A1M6WVF0</accession>
<organism evidence="2 3">
    <name type="scientific">Rhodothermus profundi</name>
    <dbReference type="NCBI Taxonomy" id="633813"/>
    <lineage>
        <taxon>Bacteria</taxon>
        <taxon>Pseudomonadati</taxon>
        <taxon>Rhodothermota</taxon>
        <taxon>Rhodothermia</taxon>
        <taxon>Rhodothermales</taxon>
        <taxon>Rhodothermaceae</taxon>
        <taxon>Rhodothermus</taxon>
    </lineage>
</organism>
<evidence type="ECO:0000259" key="1">
    <source>
        <dbReference type="Pfam" id="PF20094"/>
    </source>
</evidence>
<proteinExistence type="predicted"/>
<dbReference type="STRING" id="633813.SAMN04488087_2446"/>
<evidence type="ECO:0000313" key="3">
    <source>
        <dbReference type="Proteomes" id="UP000185812"/>
    </source>
</evidence>
<dbReference type="NCBIfam" id="TIGR04514">
    <property type="entry name" value="GWxTD_dom"/>
    <property type="match status" value="1"/>
</dbReference>
<protein>
    <submittedName>
        <fullName evidence="2">GWxTD domain-containing protein</fullName>
    </submittedName>
</protein>
<feature type="domain" description="GWxTD" evidence="1">
    <location>
        <begin position="314"/>
        <end position="474"/>
    </location>
</feature>
<dbReference type="Proteomes" id="UP000185812">
    <property type="component" value="Unassembled WGS sequence"/>
</dbReference>
<keyword evidence="3" id="KW-1185">Reference proteome</keyword>
<dbReference type="Pfam" id="PF20094">
    <property type="entry name" value="GWxTD_dom"/>
    <property type="match status" value="1"/>
</dbReference>
<dbReference type="InterPro" id="IPR030959">
    <property type="entry name" value="GWxTD_dom"/>
</dbReference>
<evidence type="ECO:0000313" key="2">
    <source>
        <dbReference type="EMBL" id="SHK97624.1"/>
    </source>
</evidence>
<gene>
    <name evidence="2" type="ORF">SAMN04488087_2446</name>
</gene>
<name>A0A1M6WVF0_9BACT</name>
<dbReference type="EMBL" id="FRAU01000009">
    <property type="protein sequence ID" value="SHK97624.1"/>
    <property type="molecule type" value="Genomic_DNA"/>
</dbReference>
<reference evidence="3" key="1">
    <citation type="submission" date="2016-11" db="EMBL/GenBank/DDBJ databases">
        <authorList>
            <person name="Varghese N."/>
            <person name="Submissions S."/>
        </authorList>
    </citation>
    <scope>NUCLEOTIDE SEQUENCE [LARGE SCALE GENOMIC DNA]</scope>
    <source>
        <strain evidence="3">DSM 22212</strain>
    </source>
</reference>
<dbReference type="AlphaFoldDB" id="A0A1M6WVF0"/>